<evidence type="ECO:0000313" key="3">
    <source>
        <dbReference type="Proteomes" id="UP000054010"/>
    </source>
</evidence>
<dbReference type="InterPro" id="IPR034154">
    <property type="entry name" value="TOPRIM_DnaG/twinkle"/>
</dbReference>
<name>E1I9P5_9CHLR</name>
<accession>E1I9P5</accession>
<dbReference type="GO" id="GO:0008270">
    <property type="term" value="F:zinc ion binding"/>
    <property type="evidence" value="ECO:0007669"/>
    <property type="project" value="InterPro"/>
</dbReference>
<protein>
    <submittedName>
        <fullName evidence="2">Uncharacterized protein</fullName>
    </submittedName>
</protein>
<dbReference type="GO" id="GO:0006260">
    <property type="term" value="P:DNA replication"/>
    <property type="evidence" value="ECO:0007669"/>
    <property type="project" value="InterPro"/>
</dbReference>
<dbReference type="InterPro" id="IPR037068">
    <property type="entry name" value="DNA_primase_core_N_sf"/>
</dbReference>
<evidence type="ECO:0000256" key="1">
    <source>
        <dbReference type="SAM" id="MobiDB-lite"/>
    </source>
</evidence>
<dbReference type="STRING" id="765420.OSCT_0046"/>
<keyword evidence="3" id="KW-1185">Reference proteome</keyword>
<dbReference type="SUPFAM" id="SSF56731">
    <property type="entry name" value="DNA primase core"/>
    <property type="match status" value="1"/>
</dbReference>
<gene>
    <name evidence="2" type="ORF">OSCT_0046</name>
</gene>
<dbReference type="OrthoDB" id="135455at2"/>
<evidence type="ECO:0000313" key="2">
    <source>
        <dbReference type="EMBL" id="EFO82123.1"/>
    </source>
</evidence>
<dbReference type="Gene3D" id="3.40.1360.10">
    <property type="match status" value="1"/>
</dbReference>
<dbReference type="eggNOG" id="COG0358">
    <property type="taxonomic scope" value="Bacteria"/>
</dbReference>
<dbReference type="InterPro" id="IPR036977">
    <property type="entry name" value="DNA_primase_Znf_CHC2"/>
</dbReference>
<dbReference type="GO" id="GO:0003677">
    <property type="term" value="F:DNA binding"/>
    <property type="evidence" value="ECO:0007669"/>
    <property type="project" value="InterPro"/>
</dbReference>
<dbReference type="SUPFAM" id="SSF57783">
    <property type="entry name" value="Zinc beta-ribbon"/>
    <property type="match status" value="1"/>
</dbReference>
<proteinExistence type="predicted"/>
<dbReference type="CDD" id="cd01029">
    <property type="entry name" value="TOPRIM_primases"/>
    <property type="match status" value="1"/>
</dbReference>
<dbReference type="AlphaFoldDB" id="E1I9P5"/>
<organism evidence="2 3">
    <name type="scientific">Oscillochloris trichoides DG-6</name>
    <dbReference type="NCBI Taxonomy" id="765420"/>
    <lineage>
        <taxon>Bacteria</taxon>
        <taxon>Bacillati</taxon>
        <taxon>Chloroflexota</taxon>
        <taxon>Chloroflexia</taxon>
        <taxon>Chloroflexales</taxon>
        <taxon>Chloroflexineae</taxon>
        <taxon>Oscillochloridaceae</taxon>
        <taxon>Oscillochloris</taxon>
    </lineage>
</organism>
<comment type="caution">
    <text evidence="2">The sequence shown here is derived from an EMBL/GenBank/DDBJ whole genome shotgun (WGS) entry which is preliminary data.</text>
</comment>
<feature type="region of interest" description="Disordered" evidence="1">
    <location>
        <begin position="1081"/>
        <end position="1154"/>
    </location>
</feature>
<reference evidence="2 3" key="1">
    <citation type="journal article" date="2011" name="J. Bacteriol.">
        <title>Draft genome sequence of the anoxygenic filamentous phototrophic bacterium Oscillochloris trichoides subsp. DG-6.</title>
        <authorList>
            <person name="Kuznetsov B.B."/>
            <person name="Ivanovsky R.N."/>
            <person name="Keppen O.I."/>
            <person name="Sukhacheva M.V."/>
            <person name="Bumazhkin B.K."/>
            <person name="Patutina E.O."/>
            <person name="Beletsky A.V."/>
            <person name="Mardanov A.V."/>
            <person name="Baslerov R.V."/>
            <person name="Panteleeva A.N."/>
            <person name="Kolganova T.V."/>
            <person name="Ravin N.V."/>
            <person name="Skryabin K.G."/>
        </authorList>
    </citation>
    <scope>NUCLEOTIDE SEQUENCE [LARGE SCALE GENOMIC DNA]</scope>
    <source>
        <strain evidence="2 3">DG-6</strain>
    </source>
</reference>
<dbReference type="Gene3D" id="3.90.980.10">
    <property type="entry name" value="DNA primase, catalytic core, N-terminal domain"/>
    <property type="match status" value="1"/>
</dbReference>
<dbReference type="Proteomes" id="UP000054010">
    <property type="component" value="Unassembled WGS sequence"/>
</dbReference>
<dbReference type="Gene3D" id="3.90.580.10">
    <property type="entry name" value="Zinc finger, CHC2-type domain"/>
    <property type="match status" value="1"/>
</dbReference>
<sequence length="1154" mass="128150">MNNQLQHYPGLPPLRLASRARQEYAGACPFCGGNHRSDRFRVWMNEKRYWCRQCNESGWLDTLTGERGQKSLPRVEPSKAQRHVAPTPNEEHITFYRELYGAVALWAHANLLDECNPEPHAYLHKRGLSDATIGAALLGYTLRDPDSLPNYLRKAHPELIAYGEAAGVLTQRNGKLQTHPNLCGTLVLPYMAGKEIVDLRTRSFPGKGYRSLPGSYIQRGADRPFGWDETERSDTIILTEGELKALAVTQAYRSGYLGVPAIAQPGLSYLHPEWPALLKKRGVETVILAYDSQPRPSKEGVTHLSPEEVWSIRHGLTLCAAGLRVRVLRLPLAAKADKADLDAFILAHGTSDLDERITTAPSFQEYHASLPHSLLHAAKLPPARNYPIHRARPRPIAVESRPTPKATTSLSMAREAIPQIVAEHTSSGKGILCLAHPPGTGKGHGTTAGLQAWRAATPDAGHIGWTGLRKDQHQDQDGLNLIALHGRNEENCHRFREVETLHKKGYPVREALCNQRCPHLGRCDYLHQFRTDADHFAPQPMLLTTTWWQRNAVMVLDEFDFTQLARIVNLDMETLSAMHLATTDPHAHHILRWLSRSMVEHGGSRLRGIPLLHALEAHARAEGMDMATTLSAAEAALPSKKEHAQLRGLPKQASLADFEALPPGHLPSLVRQLAHELRKMRSGVPFTSRIEVRRGTIALFLRHEHLIRQLARSAQPKVLLDATLPTRLLKAILPNTPIQIVRPHIPIPGIVRQIIGNDWAKSTLSKERKTAWHHAIAEQIRPDRDTLIVCTKDQEDNLQRTLHAWGYTNCTVKHYGNLRGSNAYKGYDVILAQIYHPNLEAIIEEGRALFADDPSVLDEQMIVEERILHANDGSAWAVQVANFADSRLAALLEHHREAEMEQCALRGRPFDHPESQITLMFSMPLPNLPPTQILIPESGPDSNSGRKAASLHKLIEVAQTLIAAGQTRISVDDLANAAKMSEVTVRVHWNDLAQAINMTRSYETIRPPGRRSYKRAILIMPEADSSAAESGESRDQAHNKDSITSLISAQTEVIPAVPDPLPLPDGELAPDCASELIAAPEQSEGFAPNPQRSYPGMPRMQRDRGASITHLLHPQRGQPLPDTTDSANRRGRDAMESAAGGGILRIFDNKPRPP</sequence>
<dbReference type="HOGENOM" id="CLU_276060_0_0_0"/>
<dbReference type="EMBL" id="ADVR01000001">
    <property type="protein sequence ID" value="EFO82123.1"/>
    <property type="molecule type" value="Genomic_DNA"/>
</dbReference>